<organism evidence="3 4">
    <name type="scientific">Apiospora phragmitis</name>
    <dbReference type="NCBI Taxonomy" id="2905665"/>
    <lineage>
        <taxon>Eukaryota</taxon>
        <taxon>Fungi</taxon>
        <taxon>Dikarya</taxon>
        <taxon>Ascomycota</taxon>
        <taxon>Pezizomycotina</taxon>
        <taxon>Sordariomycetes</taxon>
        <taxon>Xylariomycetidae</taxon>
        <taxon>Amphisphaeriales</taxon>
        <taxon>Apiosporaceae</taxon>
        <taxon>Apiospora</taxon>
    </lineage>
</organism>
<evidence type="ECO:0000256" key="2">
    <source>
        <dbReference type="SAM" id="Phobius"/>
    </source>
</evidence>
<reference evidence="3 4" key="1">
    <citation type="submission" date="2023-01" db="EMBL/GenBank/DDBJ databases">
        <title>Analysis of 21 Apiospora genomes using comparative genomics revels a genus with tremendous synthesis potential of carbohydrate active enzymes and secondary metabolites.</title>
        <authorList>
            <person name="Sorensen T."/>
        </authorList>
    </citation>
    <scope>NUCLEOTIDE SEQUENCE [LARGE SCALE GENOMIC DNA]</scope>
    <source>
        <strain evidence="3 4">CBS 135458</strain>
    </source>
</reference>
<evidence type="ECO:0000313" key="3">
    <source>
        <dbReference type="EMBL" id="KAK8073565.1"/>
    </source>
</evidence>
<dbReference type="GeneID" id="92088936"/>
<keyword evidence="2" id="KW-0812">Transmembrane</keyword>
<gene>
    <name evidence="3" type="ORF">PG994_004464</name>
</gene>
<dbReference type="RefSeq" id="XP_066718040.1">
    <property type="nucleotide sequence ID" value="XM_066855873.1"/>
</dbReference>
<feature type="transmembrane region" description="Helical" evidence="2">
    <location>
        <begin position="133"/>
        <end position="156"/>
    </location>
</feature>
<evidence type="ECO:0000256" key="1">
    <source>
        <dbReference type="SAM" id="MobiDB-lite"/>
    </source>
</evidence>
<feature type="region of interest" description="Disordered" evidence="1">
    <location>
        <begin position="165"/>
        <end position="247"/>
    </location>
</feature>
<accession>A0ABR1VTR1</accession>
<proteinExistence type="predicted"/>
<name>A0ABR1VTR1_9PEZI</name>
<feature type="compositionally biased region" description="Basic and acidic residues" evidence="1">
    <location>
        <begin position="236"/>
        <end position="247"/>
    </location>
</feature>
<evidence type="ECO:0000313" key="4">
    <source>
        <dbReference type="Proteomes" id="UP001480595"/>
    </source>
</evidence>
<sequence length="247" mass="26547">MRGIDQPWHIRALLVLRDGPRLAPRHSPIRALPTRKPGAALRVAGPAQLAYMFLTSSATTTVPKSIVAKHHYLDDLGPCVTGVEMQNAATVYHKVFPLQLTTGVETITEGQGSPSETAENGDDDSGTRLSKGAIAGVAVGSSLLVLCAALGMFFLYRRRKKRAPEHETGALQQHQQQDAWEGKPELDNTTVARPDETHRSELDAARESAALTASVSELGALSPRSVGAGETFPSPESRHSHVFEMQG</sequence>
<keyword evidence="2" id="KW-0472">Membrane</keyword>
<keyword evidence="2" id="KW-1133">Transmembrane helix</keyword>
<dbReference type="EMBL" id="JAQQWL010000005">
    <property type="protein sequence ID" value="KAK8073565.1"/>
    <property type="molecule type" value="Genomic_DNA"/>
</dbReference>
<protein>
    <submittedName>
        <fullName evidence="3">Uncharacterized protein</fullName>
    </submittedName>
</protein>
<feature type="region of interest" description="Disordered" evidence="1">
    <location>
        <begin position="107"/>
        <end position="126"/>
    </location>
</feature>
<feature type="compositionally biased region" description="Polar residues" evidence="1">
    <location>
        <begin position="107"/>
        <end position="118"/>
    </location>
</feature>
<keyword evidence="4" id="KW-1185">Reference proteome</keyword>
<feature type="compositionally biased region" description="Basic and acidic residues" evidence="1">
    <location>
        <begin position="193"/>
        <end position="206"/>
    </location>
</feature>
<comment type="caution">
    <text evidence="3">The sequence shown here is derived from an EMBL/GenBank/DDBJ whole genome shotgun (WGS) entry which is preliminary data.</text>
</comment>
<dbReference type="Proteomes" id="UP001480595">
    <property type="component" value="Unassembled WGS sequence"/>
</dbReference>